<feature type="domain" description="HTH crp-type" evidence="8">
    <location>
        <begin position="275"/>
        <end position="347"/>
    </location>
</feature>
<evidence type="ECO:0000259" key="7">
    <source>
        <dbReference type="PROSITE" id="PS50110"/>
    </source>
</evidence>
<dbReference type="InterPro" id="IPR000595">
    <property type="entry name" value="cNMP-bd_dom"/>
</dbReference>
<dbReference type="PROSITE" id="PS50110">
    <property type="entry name" value="RESPONSE_REGULATORY"/>
    <property type="match status" value="1"/>
</dbReference>
<dbReference type="PROSITE" id="PS50042">
    <property type="entry name" value="CNMP_BINDING_3"/>
    <property type="match status" value="1"/>
</dbReference>
<dbReference type="InterPro" id="IPR018490">
    <property type="entry name" value="cNMP-bd_dom_sf"/>
</dbReference>
<dbReference type="SMART" id="SM00100">
    <property type="entry name" value="cNMP"/>
    <property type="match status" value="1"/>
</dbReference>
<dbReference type="Gene3D" id="1.10.10.10">
    <property type="entry name" value="Winged helix-like DNA-binding domain superfamily/Winged helix DNA-binding domain"/>
    <property type="match status" value="1"/>
</dbReference>
<gene>
    <name evidence="9" type="ORF">HPE56_03435</name>
</gene>
<evidence type="ECO:0000256" key="5">
    <source>
        <dbReference type="PROSITE-ProRule" id="PRU00169"/>
    </source>
</evidence>
<evidence type="ECO:0000259" key="8">
    <source>
        <dbReference type="PROSITE" id="PS51063"/>
    </source>
</evidence>
<evidence type="ECO:0000256" key="4">
    <source>
        <dbReference type="ARBA" id="ARBA00023163"/>
    </source>
</evidence>
<evidence type="ECO:0000313" key="10">
    <source>
        <dbReference type="Proteomes" id="UP001166021"/>
    </source>
</evidence>
<sequence>MKKILLIEDSQDVREMTAEILELENYLVTTAKDGNEGIVKAEEVLPDLIVCDIMMPKLDGYGVFEHLKENPETAGIPFIFLTAKSERADLRKGMTMGADDYLTKPFEADELLEAIDIRLKKNDFLRKEFSKNVEGINAFIQEASEYQNLQDLSADREVLEYERKKEIYSEGDTAHNLYFIHSGAIKTFKYSENGKEYLTGMFKTGDFVGQLSVLGPSGMYTETAVALDECKLCAIPKNEFTHLLFNNKDVSNKFIGMISNDLQHLQDQLMGMAFDTVRKRAATTLLELYDKGLIGGEELAGANVSREDFAGLIGTATETAIRVLSSFKKEGLIRSDSNNKIIVINRNQLQYIADFG</sequence>
<dbReference type="Pfam" id="PF13545">
    <property type="entry name" value="HTH_Crp_2"/>
    <property type="match status" value="1"/>
</dbReference>
<keyword evidence="4" id="KW-0804">Transcription</keyword>
<dbReference type="CDD" id="cd17574">
    <property type="entry name" value="REC_OmpR"/>
    <property type="match status" value="1"/>
</dbReference>
<dbReference type="InterPro" id="IPR001789">
    <property type="entry name" value="Sig_transdc_resp-reg_receiver"/>
</dbReference>
<proteinExistence type="predicted"/>
<keyword evidence="2" id="KW-0805">Transcription regulation</keyword>
<accession>A0ABR7UZK2</accession>
<dbReference type="SMART" id="SM00419">
    <property type="entry name" value="HTH_CRP"/>
    <property type="match status" value="1"/>
</dbReference>
<dbReference type="InterPro" id="IPR036390">
    <property type="entry name" value="WH_DNA-bd_sf"/>
</dbReference>
<dbReference type="EMBL" id="JABTCF010000001">
    <property type="protein sequence ID" value="MBD0776836.1"/>
    <property type="molecule type" value="Genomic_DNA"/>
</dbReference>
<dbReference type="PANTHER" id="PTHR43547">
    <property type="entry name" value="TWO-COMPONENT HISTIDINE KINASE"/>
    <property type="match status" value="1"/>
</dbReference>
<dbReference type="Gene3D" id="2.60.120.10">
    <property type="entry name" value="Jelly Rolls"/>
    <property type="match status" value="1"/>
</dbReference>
<reference evidence="9" key="1">
    <citation type="submission" date="2020-05" db="EMBL/GenBank/DDBJ databases">
        <title>The draft genome sequence of Maribacter sp. ANRC-HE7.</title>
        <authorList>
            <person name="Mu L."/>
        </authorList>
    </citation>
    <scope>NUCLEOTIDE SEQUENCE</scope>
    <source>
        <strain evidence="9">ANRC-HE7</strain>
    </source>
</reference>
<dbReference type="SUPFAM" id="SSF52172">
    <property type="entry name" value="CheY-like"/>
    <property type="match status" value="1"/>
</dbReference>
<dbReference type="PROSITE" id="PS51063">
    <property type="entry name" value="HTH_CRP_2"/>
    <property type="match status" value="1"/>
</dbReference>
<keyword evidence="3" id="KW-0238">DNA-binding</keyword>
<dbReference type="Pfam" id="PF00072">
    <property type="entry name" value="Response_reg"/>
    <property type="match status" value="1"/>
</dbReference>
<evidence type="ECO:0000256" key="3">
    <source>
        <dbReference type="ARBA" id="ARBA00023125"/>
    </source>
</evidence>
<dbReference type="InterPro" id="IPR036388">
    <property type="entry name" value="WH-like_DNA-bd_sf"/>
</dbReference>
<feature type="domain" description="Cyclic nucleotide-binding" evidence="6">
    <location>
        <begin position="140"/>
        <end position="261"/>
    </location>
</feature>
<name>A0ABR7UZK2_9FLAO</name>
<dbReference type="PANTHER" id="PTHR43547:SF2">
    <property type="entry name" value="HYBRID SIGNAL TRANSDUCTION HISTIDINE KINASE C"/>
    <property type="match status" value="1"/>
</dbReference>
<feature type="modified residue" description="4-aspartylphosphate" evidence="5">
    <location>
        <position position="52"/>
    </location>
</feature>
<evidence type="ECO:0000313" key="9">
    <source>
        <dbReference type="EMBL" id="MBD0776836.1"/>
    </source>
</evidence>
<keyword evidence="1 5" id="KW-0597">Phosphoprotein</keyword>
<dbReference type="Gene3D" id="3.40.50.2300">
    <property type="match status" value="1"/>
</dbReference>
<evidence type="ECO:0000259" key="6">
    <source>
        <dbReference type="PROSITE" id="PS50042"/>
    </source>
</evidence>
<dbReference type="Pfam" id="PF00027">
    <property type="entry name" value="cNMP_binding"/>
    <property type="match status" value="1"/>
</dbReference>
<dbReference type="RefSeq" id="WP_188242346.1">
    <property type="nucleotide sequence ID" value="NZ_JABTCF010000001.1"/>
</dbReference>
<evidence type="ECO:0000256" key="2">
    <source>
        <dbReference type="ARBA" id="ARBA00023015"/>
    </source>
</evidence>
<dbReference type="SUPFAM" id="SSF51206">
    <property type="entry name" value="cAMP-binding domain-like"/>
    <property type="match status" value="1"/>
</dbReference>
<dbReference type="InterPro" id="IPR012318">
    <property type="entry name" value="HTH_CRP"/>
</dbReference>
<dbReference type="InterPro" id="IPR014710">
    <property type="entry name" value="RmlC-like_jellyroll"/>
</dbReference>
<keyword evidence="10" id="KW-1185">Reference proteome</keyword>
<dbReference type="CDD" id="cd00038">
    <property type="entry name" value="CAP_ED"/>
    <property type="match status" value="1"/>
</dbReference>
<protein>
    <submittedName>
        <fullName evidence="9">Response regulator</fullName>
    </submittedName>
</protein>
<evidence type="ECO:0000256" key="1">
    <source>
        <dbReference type="ARBA" id="ARBA00022553"/>
    </source>
</evidence>
<dbReference type="SUPFAM" id="SSF46785">
    <property type="entry name" value="Winged helix' DNA-binding domain"/>
    <property type="match status" value="1"/>
</dbReference>
<dbReference type="Proteomes" id="UP001166021">
    <property type="component" value="Unassembled WGS sequence"/>
</dbReference>
<organism evidence="9 10">
    <name type="scientific">Maribacter aquimaris</name>
    <dbReference type="NCBI Taxonomy" id="2737171"/>
    <lineage>
        <taxon>Bacteria</taxon>
        <taxon>Pseudomonadati</taxon>
        <taxon>Bacteroidota</taxon>
        <taxon>Flavobacteriia</taxon>
        <taxon>Flavobacteriales</taxon>
        <taxon>Flavobacteriaceae</taxon>
        <taxon>Maribacter</taxon>
    </lineage>
</organism>
<feature type="domain" description="Response regulatory" evidence="7">
    <location>
        <begin position="3"/>
        <end position="119"/>
    </location>
</feature>
<comment type="caution">
    <text evidence="9">The sequence shown here is derived from an EMBL/GenBank/DDBJ whole genome shotgun (WGS) entry which is preliminary data.</text>
</comment>
<dbReference type="SMART" id="SM00448">
    <property type="entry name" value="REC"/>
    <property type="match status" value="1"/>
</dbReference>
<dbReference type="InterPro" id="IPR011006">
    <property type="entry name" value="CheY-like_superfamily"/>
</dbReference>